<evidence type="ECO:0000256" key="1">
    <source>
        <dbReference type="ARBA" id="ARBA00004496"/>
    </source>
</evidence>
<dbReference type="Proteomes" id="UP000580474">
    <property type="component" value="Unassembled WGS sequence"/>
</dbReference>
<evidence type="ECO:0000256" key="3">
    <source>
        <dbReference type="ARBA" id="ARBA00022490"/>
    </source>
</evidence>
<dbReference type="Pfam" id="PF14011">
    <property type="entry name" value="ESX-1_EspG"/>
    <property type="match status" value="1"/>
</dbReference>
<dbReference type="AlphaFoldDB" id="A0A840NL90"/>
<proteinExistence type="inferred from homology"/>
<sequence>MTAGGTVAEAVGVRFGLVELDLLATHAGVPCPFPLRVPSFGRIGGEREVLLNTAGQTLGLRGLADDSGPTGLAADLVAALREHRGAVDLVVTGPGGTTGVAALLYRSSALILRRALGAEPADVVAVHRVAEDSLLRELLAAVPELDAARSMPIALPARAVVEANREIADVEHDAERQRRLRDLVRDHGGDPAQLDQLIKLLPKVRGQGQLGATRRRRDGTAARAGAELSWVDGPRGRVRIGRNGDWVSINPLREADLISTFTDLIAHARKAR</sequence>
<comment type="subcellular location">
    <subcellularLocation>
        <location evidence="1">Cytoplasm</location>
    </subcellularLocation>
</comment>
<dbReference type="RefSeq" id="WP_184478774.1">
    <property type="nucleotide sequence ID" value="NZ_JACHIV010000001.1"/>
</dbReference>
<dbReference type="InterPro" id="IPR025734">
    <property type="entry name" value="EspG"/>
</dbReference>
<dbReference type="EMBL" id="JACHIV010000001">
    <property type="protein sequence ID" value="MBB5069027.1"/>
    <property type="molecule type" value="Genomic_DNA"/>
</dbReference>
<organism evidence="5 6">
    <name type="scientific">Saccharopolyspora gloriosae</name>
    <dbReference type="NCBI Taxonomy" id="455344"/>
    <lineage>
        <taxon>Bacteria</taxon>
        <taxon>Bacillati</taxon>
        <taxon>Actinomycetota</taxon>
        <taxon>Actinomycetes</taxon>
        <taxon>Pseudonocardiales</taxon>
        <taxon>Pseudonocardiaceae</taxon>
        <taxon>Saccharopolyspora</taxon>
    </lineage>
</organism>
<evidence type="ECO:0000256" key="4">
    <source>
        <dbReference type="ARBA" id="ARBA00023186"/>
    </source>
</evidence>
<reference evidence="5 6" key="1">
    <citation type="submission" date="2020-08" db="EMBL/GenBank/DDBJ databases">
        <title>Sequencing the genomes of 1000 actinobacteria strains.</title>
        <authorList>
            <person name="Klenk H.-P."/>
        </authorList>
    </citation>
    <scope>NUCLEOTIDE SEQUENCE [LARGE SCALE GENOMIC DNA]</scope>
    <source>
        <strain evidence="5 6">DSM 45582</strain>
    </source>
</reference>
<accession>A0A840NL90</accession>
<comment type="caution">
    <text evidence="5">The sequence shown here is derived from an EMBL/GenBank/DDBJ whole genome shotgun (WGS) entry which is preliminary data.</text>
</comment>
<evidence type="ECO:0000313" key="5">
    <source>
        <dbReference type="EMBL" id="MBB5069027.1"/>
    </source>
</evidence>
<keyword evidence="3" id="KW-0963">Cytoplasm</keyword>
<evidence type="ECO:0000313" key="6">
    <source>
        <dbReference type="Proteomes" id="UP000580474"/>
    </source>
</evidence>
<gene>
    <name evidence="5" type="ORF">BJ969_002115</name>
</gene>
<keyword evidence="4" id="KW-0143">Chaperone</keyword>
<evidence type="ECO:0008006" key="7">
    <source>
        <dbReference type="Google" id="ProtNLM"/>
    </source>
</evidence>
<name>A0A840NL90_9PSEU</name>
<evidence type="ECO:0000256" key="2">
    <source>
        <dbReference type="ARBA" id="ARBA00006411"/>
    </source>
</evidence>
<keyword evidence="6" id="KW-1185">Reference proteome</keyword>
<protein>
    <recommendedName>
        <fullName evidence="7">ESAT-6 protein secretion system EspG family protein</fullName>
    </recommendedName>
</protein>
<comment type="similarity">
    <text evidence="2">Belongs to the EspG family.</text>
</comment>